<keyword evidence="2" id="KW-1185">Reference proteome</keyword>
<name>A0ACB7VL77_DIOAL</name>
<dbReference type="EMBL" id="CM037018">
    <property type="protein sequence ID" value="KAH7674946.1"/>
    <property type="molecule type" value="Genomic_DNA"/>
</dbReference>
<evidence type="ECO:0000313" key="1">
    <source>
        <dbReference type="EMBL" id="KAH7674946.1"/>
    </source>
</evidence>
<protein>
    <submittedName>
        <fullName evidence="1">TPR-like protein</fullName>
    </submittedName>
</protein>
<evidence type="ECO:0000313" key="2">
    <source>
        <dbReference type="Proteomes" id="UP000827976"/>
    </source>
</evidence>
<sequence>MEAIWLYKGVGRHVVLQDNVLLSMLLKACAKLPDLRLGKIVHCDIIKFGSPDCFVINGLINLYVKCGKMNCSRRLFDGLQQRNVVSWTNIISGCIQNDSSEEGLALFNQMRQENVRPSEYTVVSLLAGASRLGALHQGKWIHGCIVKNGICMNSFVGTGLLDMYVKCGEFIDACSVFNELSDVDLISWTAMVVGYTQKGYPIEALELFADKKWAAIVPNSVTIASVLSASAQLRYLFIGKSIHALGLKLGFEEYDVMKNALVDMYAKCSEMLEAKFVFESVSKKNVVTWNAMMAGCAQNNFGYECLALFRQMQAADCSPDAITVVSVLSASACLGALRHGCSLHVYAMKHAFLSNVYVSTALLNFYNKCGEANSARLVFNGMNEKNTVTWCAMMGGHGVHGDSADSIALFGKMLEEELHPNDVTFTNILSACGHTGMVTEGQKYFDVMSRDHGITPSMKHYACMVDMLARAGQLEDALKFIERMPIKPGVNIWGAFLHGCRIHSRLDLGEMAAQRVIELLPETADYYVLVSNFYALMGMWTEADNVRTLMKSRRLNKSPGLSLEFG</sequence>
<organism evidence="1 2">
    <name type="scientific">Dioscorea alata</name>
    <name type="common">Purple yam</name>
    <dbReference type="NCBI Taxonomy" id="55571"/>
    <lineage>
        <taxon>Eukaryota</taxon>
        <taxon>Viridiplantae</taxon>
        <taxon>Streptophyta</taxon>
        <taxon>Embryophyta</taxon>
        <taxon>Tracheophyta</taxon>
        <taxon>Spermatophyta</taxon>
        <taxon>Magnoliopsida</taxon>
        <taxon>Liliopsida</taxon>
        <taxon>Dioscoreales</taxon>
        <taxon>Dioscoreaceae</taxon>
        <taxon>Dioscorea</taxon>
    </lineage>
</organism>
<reference evidence="2" key="1">
    <citation type="journal article" date="2022" name="Nat. Commun.">
        <title>Chromosome evolution and the genetic basis of agronomically important traits in greater yam.</title>
        <authorList>
            <person name="Bredeson J.V."/>
            <person name="Lyons J.B."/>
            <person name="Oniyinde I.O."/>
            <person name="Okereke N.R."/>
            <person name="Kolade O."/>
            <person name="Nnabue I."/>
            <person name="Nwadili C.O."/>
            <person name="Hribova E."/>
            <person name="Parker M."/>
            <person name="Nwogha J."/>
            <person name="Shu S."/>
            <person name="Carlson J."/>
            <person name="Kariba R."/>
            <person name="Muthemba S."/>
            <person name="Knop K."/>
            <person name="Barton G.J."/>
            <person name="Sherwood A.V."/>
            <person name="Lopez-Montes A."/>
            <person name="Asiedu R."/>
            <person name="Jamnadass R."/>
            <person name="Muchugi A."/>
            <person name="Goodstein D."/>
            <person name="Egesi C.N."/>
            <person name="Featherston J."/>
            <person name="Asfaw A."/>
            <person name="Simpson G.G."/>
            <person name="Dolezel J."/>
            <person name="Hendre P.S."/>
            <person name="Van Deynze A."/>
            <person name="Kumar P.L."/>
            <person name="Obidiegwu J.E."/>
            <person name="Bhattacharjee R."/>
            <person name="Rokhsar D.S."/>
        </authorList>
    </citation>
    <scope>NUCLEOTIDE SEQUENCE [LARGE SCALE GENOMIC DNA]</scope>
    <source>
        <strain evidence="2">cv. TDa95/00328</strain>
    </source>
</reference>
<dbReference type="Proteomes" id="UP000827976">
    <property type="component" value="Chromosome 8"/>
</dbReference>
<proteinExistence type="predicted"/>
<gene>
    <name evidence="1" type="ORF">IHE45_08G105900</name>
</gene>
<comment type="caution">
    <text evidence="1">The sequence shown here is derived from an EMBL/GenBank/DDBJ whole genome shotgun (WGS) entry which is preliminary data.</text>
</comment>
<accession>A0ACB7VL77</accession>